<protein>
    <submittedName>
        <fullName evidence="1 2">Nucleic-acid-binding protein</fullName>
    </submittedName>
</protein>
<evidence type="ECO:0000313" key="2">
    <source>
        <dbReference type="EMBL" id="PRQ72584.1"/>
    </source>
</evidence>
<reference evidence="1 3" key="1">
    <citation type="submission" date="2015-07" db="EMBL/GenBank/DDBJ databases">
        <authorList>
            <person name="Cajimat M.N.B."/>
            <person name="Milazzo M.L."/>
            <person name="Fulhorst C.F."/>
        </authorList>
    </citation>
    <scope>NUCLEOTIDE SEQUENCE [LARGE SCALE GENOMIC DNA]</scope>
    <source>
        <strain evidence="1">Single colony</strain>
    </source>
</reference>
<dbReference type="EMBL" id="CWKI01000009">
    <property type="protein sequence ID" value="CTR09003.1"/>
    <property type="molecule type" value="Genomic_DNA"/>
</dbReference>
<dbReference type="OrthoDB" id="2519733at2759"/>
<organism evidence="1 3">
    <name type="scientific">Rhodotorula toruloides</name>
    <name type="common">Yeast</name>
    <name type="synonym">Rhodosporidium toruloides</name>
    <dbReference type="NCBI Taxonomy" id="5286"/>
    <lineage>
        <taxon>Eukaryota</taxon>
        <taxon>Fungi</taxon>
        <taxon>Dikarya</taxon>
        <taxon>Basidiomycota</taxon>
        <taxon>Pucciniomycotina</taxon>
        <taxon>Microbotryomycetes</taxon>
        <taxon>Sporidiobolales</taxon>
        <taxon>Sporidiobolaceae</taxon>
        <taxon>Rhodotorula</taxon>
    </lineage>
</organism>
<evidence type="ECO:0000313" key="3">
    <source>
        <dbReference type="Proteomes" id="UP000199069"/>
    </source>
</evidence>
<evidence type="ECO:0000313" key="1">
    <source>
        <dbReference type="EMBL" id="CTR09003.1"/>
    </source>
</evidence>
<gene>
    <name evidence="1" type="primary">FGENESH: predicted gene_9.210</name>
    <name evidence="2" type="ORF">AAT19DRAFT_16508</name>
    <name evidence="1" type="ORF">BN2166_0048640</name>
</gene>
<keyword evidence="3" id="KW-1185">Reference proteome</keyword>
<dbReference type="Proteomes" id="UP000199069">
    <property type="component" value="Unassembled WGS sequence"/>
</dbReference>
<dbReference type="AlphaFoldDB" id="A0A0K3CJ82"/>
<dbReference type="Proteomes" id="UP000239560">
    <property type="component" value="Unassembled WGS sequence"/>
</dbReference>
<evidence type="ECO:0000313" key="4">
    <source>
        <dbReference type="Proteomes" id="UP000239560"/>
    </source>
</evidence>
<accession>A0A0K3CJ82</accession>
<sequence length="277" mass="32282">MRGEAYASAWLSFGVDCFAIELDGAMNTWLRFFAGIYTLQILRARRPHSTLSGGAASRLPVEMWDLLLQVTLRTAKETFKDEMHDLTSRTMCDECESEIEPDIRLRWSDHPSVHKDSDCWDCYALAERVVKQIYDKERGIELFLATYGLAVDWYRWPQSRNSLDYPEEVEAEAEEEGWEFNVAQTEFVRLRYRSSLDKVLGYASASASYGMSTETTKLPPTEKVIATLSNPCWNRTFRKFFEDWDFSDVQSRLPAFPDGKWKPALRLESKLEIYEWR</sequence>
<name>A0A0K3CJ82_RHOTO</name>
<reference evidence="2 4" key="2">
    <citation type="journal article" date="2018" name="Elife">
        <title>Functional genomics of lipid metabolism in the oleaginous yeast Rhodosporidium toruloides.</title>
        <authorList>
            <person name="Coradetti S.T."/>
            <person name="Pinel D."/>
            <person name="Geiselman G."/>
            <person name="Ito M."/>
            <person name="Mondo S."/>
            <person name="Reilly M.C."/>
            <person name="Cheng Y.F."/>
            <person name="Bauer S."/>
            <person name="Grigoriev I."/>
            <person name="Gladden J.M."/>
            <person name="Simmons B.A."/>
            <person name="Brem R."/>
            <person name="Arkin A.P."/>
            <person name="Skerker J.M."/>
        </authorList>
    </citation>
    <scope>NUCLEOTIDE SEQUENCE [LARGE SCALE GENOMIC DNA]</scope>
    <source>
        <strain evidence="2 4">NBRC 0880</strain>
    </source>
</reference>
<proteinExistence type="predicted"/>
<dbReference type="EMBL" id="LCTV02000009">
    <property type="protein sequence ID" value="PRQ72584.1"/>
    <property type="molecule type" value="Genomic_DNA"/>
</dbReference>